<sequence>MMYAHNPNILQVKERRDINDHEVDDDNDDGSNTDSGDIPETQVQETQEDEEVYRVIVDEDIPHLNETILLVWESTFRRDIIWKSIFVCNSLGGQSSGGLWAPSFQQWGTPPNAQQWGSPQPAPQWGTPPNAPQWGTPPNAPQWGTPPNAQQWGTPPNAQQ</sequence>
<feature type="region of interest" description="Disordered" evidence="1">
    <location>
        <begin position="1"/>
        <end position="49"/>
    </location>
</feature>
<name>A0A6D2HYC9_9BRAS</name>
<evidence type="ECO:0000313" key="3">
    <source>
        <dbReference type="Proteomes" id="UP000467841"/>
    </source>
</evidence>
<feature type="compositionally biased region" description="Polar residues" evidence="1">
    <location>
        <begin position="103"/>
        <end position="118"/>
    </location>
</feature>
<evidence type="ECO:0000313" key="2">
    <source>
        <dbReference type="EMBL" id="CAA7021253.1"/>
    </source>
</evidence>
<dbReference type="Proteomes" id="UP000467841">
    <property type="component" value="Unassembled WGS sequence"/>
</dbReference>
<keyword evidence="3" id="KW-1185">Reference proteome</keyword>
<organism evidence="2 3">
    <name type="scientific">Microthlaspi erraticum</name>
    <dbReference type="NCBI Taxonomy" id="1685480"/>
    <lineage>
        <taxon>Eukaryota</taxon>
        <taxon>Viridiplantae</taxon>
        <taxon>Streptophyta</taxon>
        <taxon>Embryophyta</taxon>
        <taxon>Tracheophyta</taxon>
        <taxon>Spermatophyta</taxon>
        <taxon>Magnoliopsida</taxon>
        <taxon>eudicotyledons</taxon>
        <taxon>Gunneridae</taxon>
        <taxon>Pentapetalae</taxon>
        <taxon>rosids</taxon>
        <taxon>malvids</taxon>
        <taxon>Brassicales</taxon>
        <taxon>Brassicaceae</taxon>
        <taxon>Coluteocarpeae</taxon>
        <taxon>Microthlaspi</taxon>
    </lineage>
</organism>
<feature type="compositionally biased region" description="Acidic residues" evidence="1">
    <location>
        <begin position="22"/>
        <end position="31"/>
    </location>
</feature>
<dbReference type="OrthoDB" id="1089336at2759"/>
<proteinExistence type="predicted"/>
<feature type="compositionally biased region" description="Polar residues" evidence="1">
    <location>
        <begin position="145"/>
        <end position="160"/>
    </location>
</feature>
<dbReference type="EMBL" id="CACVBM020000599">
    <property type="protein sequence ID" value="CAA7021253.1"/>
    <property type="molecule type" value="Genomic_DNA"/>
</dbReference>
<reference evidence="2" key="1">
    <citation type="submission" date="2020-01" db="EMBL/GenBank/DDBJ databases">
        <authorList>
            <person name="Mishra B."/>
        </authorList>
    </citation>
    <scope>NUCLEOTIDE SEQUENCE [LARGE SCALE GENOMIC DNA]</scope>
</reference>
<comment type="caution">
    <text evidence="2">The sequence shown here is derived from an EMBL/GenBank/DDBJ whole genome shotgun (WGS) entry which is preliminary data.</text>
</comment>
<protein>
    <submittedName>
        <fullName evidence="2">Uncharacterized protein</fullName>
    </submittedName>
</protein>
<dbReference type="AlphaFoldDB" id="A0A6D2HYC9"/>
<feature type="compositionally biased region" description="Low complexity" evidence="1">
    <location>
        <begin position="32"/>
        <end position="45"/>
    </location>
</feature>
<feature type="region of interest" description="Disordered" evidence="1">
    <location>
        <begin position="102"/>
        <end position="160"/>
    </location>
</feature>
<accession>A0A6D2HYC9</accession>
<evidence type="ECO:0000256" key="1">
    <source>
        <dbReference type="SAM" id="MobiDB-lite"/>
    </source>
</evidence>
<feature type="compositionally biased region" description="Basic and acidic residues" evidence="1">
    <location>
        <begin position="12"/>
        <end position="21"/>
    </location>
</feature>
<gene>
    <name evidence="2" type="ORF">MERR_LOCUS8488</name>
</gene>